<dbReference type="GO" id="GO:0016787">
    <property type="term" value="F:hydrolase activity"/>
    <property type="evidence" value="ECO:0007669"/>
    <property type="project" value="InterPro"/>
</dbReference>
<dbReference type="Gene3D" id="3.40.50.1820">
    <property type="entry name" value="alpha/beta hydrolase"/>
    <property type="match status" value="1"/>
</dbReference>
<proteinExistence type="inferred from homology"/>
<name>A0A4S4E1V8_CAMSN</name>
<dbReference type="EMBL" id="SDRB02008199">
    <property type="protein sequence ID" value="THG09821.1"/>
    <property type="molecule type" value="Genomic_DNA"/>
</dbReference>
<evidence type="ECO:0000313" key="4">
    <source>
        <dbReference type="EMBL" id="THG09821.1"/>
    </source>
</evidence>
<keyword evidence="5" id="KW-1185">Reference proteome</keyword>
<evidence type="ECO:0000313" key="5">
    <source>
        <dbReference type="Proteomes" id="UP000306102"/>
    </source>
</evidence>
<comment type="similarity">
    <text evidence="1">Belongs to the 'GDXG' lipolytic enzyme family.</text>
</comment>
<dbReference type="InterPro" id="IPR029058">
    <property type="entry name" value="AB_hydrolase_fold"/>
</dbReference>
<dbReference type="Pfam" id="PF07859">
    <property type="entry name" value="Abhydrolase_3"/>
    <property type="match status" value="1"/>
</dbReference>
<sequence length="343" mass="38126">MSHDQQNQPGIASSSSFSNSIMSHDQQNQPGIVSNPDGTYTRLIQLPSTPATPDRNTHSPVLSKDLPLNPKNQTWLRIYLPKQALDKPSTTPNLMLNLPVIVYFHGSGFVFTSAASTINHDFCVKLAADLSAVIVSVDYRLAPEHRLPAAYEDAVETLQWLKTTQERWLTQFCDFSCCFLMGTSAGANIAYHAGLRATQVIDDLRPLKIKGLILHHPFFGGSERVRSELGLIKDPFLTLSGTDFMWELSLPIGSDRDHEYCNPTVGSGSSQLQQIQLAGWQVLVTGCNDDPLIDRQMEFANMLKEKGLRTVTHFGEDHHGIELFVESKAKDLFVILQNFITSS</sequence>
<gene>
    <name evidence="4" type="ORF">TEA_005448</name>
</gene>
<feature type="region of interest" description="Disordered" evidence="2">
    <location>
        <begin position="1"/>
        <end position="66"/>
    </location>
</feature>
<dbReference type="PANTHER" id="PTHR23024">
    <property type="entry name" value="ARYLACETAMIDE DEACETYLASE"/>
    <property type="match status" value="1"/>
</dbReference>
<evidence type="ECO:0000256" key="2">
    <source>
        <dbReference type="SAM" id="MobiDB-lite"/>
    </source>
</evidence>
<dbReference type="STRING" id="542762.A0A4S4E1V8"/>
<evidence type="ECO:0000256" key="1">
    <source>
        <dbReference type="ARBA" id="ARBA00010515"/>
    </source>
</evidence>
<feature type="compositionally biased region" description="Polar residues" evidence="2">
    <location>
        <begin position="1"/>
        <end position="12"/>
    </location>
</feature>
<feature type="compositionally biased region" description="Low complexity" evidence="2">
    <location>
        <begin position="13"/>
        <end position="23"/>
    </location>
</feature>
<dbReference type="InterPro" id="IPR050466">
    <property type="entry name" value="Carboxylest/Gibb_receptor"/>
</dbReference>
<feature type="domain" description="Alpha/beta hydrolase fold-3" evidence="3">
    <location>
        <begin position="101"/>
        <end position="314"/>
    </location>
</feature>
<dbReference type="PANTHER" id="PTHR23024:SF546">
    <property type="entry name" value="CARBOXYLESTERASE 120-RELATED"/>
    <property type="match status" value="1"/>
</dbReference>
<dbReference type="Proteomes" id="UP000306102">
    <property type="component" value="Unassembled WGS sequence"/>
</dbReference>
<comment type="caution">
    <text evidence="4">The sequence shown here is derived from an EMBL/GenBank/DDBJ whole genome shotgun (WGS) entry which is preliminary data.</text>
</comment>
<protein>
    <recommendedName>
        <fullName evidence="3">Alpha/beta hydrolase fold-3 domain-containing protein</fullName>
    </recommendedName>
</protein>
<dbReference type="InterPro" id="IPR013094">
    <property type="entry name" value="AB_hydrolase_3"/>
</dbReference>
<dbReference type="SUPFAM" id="SSF53474">
    <property type="entry name" value="alpha/beta-Hydrolases"/>
    <property type="match status" value="1"/>
</dbReference>
<organism evidence="4 5">
    <name type="scientific">Camellia sinensis var. sinensis</name>
    <name type="common">China tea</name>
    <dbReference type="NCBI Taxonomy" id="542762"/>
    <lineage>
        <taxon>Eukaryota</taxon>
        <taxon>Viridiplantae</taxon>
        <taxon>Streptophyta</taxon>
        <taxon>Embryophyta</taxon>
        <taxon>Tracheophyta</taxon>
        <taxon>Spermatophyta</taxon>
        <taxon>Magnoliopsida</taxon>
        <taxon>eudicotyledons</taxon>
        <taxon>Gunneridae</taxon>
        <taxon>Pentapetalae</taxon>
        <taxon>asterids</taxon>
        <taxon>Ericales</taxon>
        <taxon>Theaceae</taxon>
        <taxon>Camellia</taxon>
    </lineage>
</organism>
<evidence type="ECO:0000259" key="3">
    <source>
        <dbReference type="Pfam" id="PF07859"/>
    </source>
</evidence>
<accession>A0A4S4E1V8</accession>
<reference evidence="4 5" key="1">
    <citation type="journal article" date="2018" name="Proc. Natl. Acad. Sci. U.S.A.">
        <title>Draft genome sequence of Camellia sinensis var. sinensis provides insights into the evolution of the tea genome and tea quality.</title>
        <authorList>
            <person name="Wei C."/>
            <person name="Yang H."/>
            <person name="Wang S."/>
            <person name="Zhao J."/>
            <person name="Liu C."/>
            <person name="Gao L."/>
            <person name="Xia E."/>
            <person name="Lu Y."/>
            <person name="Tai Y."/>
            <person name="She G."/>
            <person name="Sun J."/>
            <person name="Cao H."/>
            <person name="Tong W."/>
            <person name="Gao Q."/>
            <person name="Li Y."/>
            <person name="Deng W."/>
            <person name="Jiang X."/>
            <person name="Wang W."/>
            <person name="Chen Q."/>
            <person name="Zhang S."/>
            <person name="Li H."/>
            <person name="Wu J."/>
            <person name="Wang P."/>
            <person name="Li P."/>
            <person name="Shi C."/>
            <person name="Zheng F."/>
            <person name="Jian J."/>
            <person name="Huang B."/>
            <person name="Shan D."/>
            <person name="Shi M."/>
            <person name="Fang C."/>
            <person name="Yue Y."/>
            <person name="Li F."/>
            <person name="Li D."/>
            <person name="Wei S."/>
            <person name="Han B."/>
            <person name="Jiang C."/>
            <person name="Yin Y."/>
            <person name="Xia T."/>
            <person name="Zhang Z."/>
            <person name="Bennetzen J.L."/>
            <person name="Zhao S."/>
            <person name="Wan X."/>
        </authorList>
    </citation>
    <scope>NUCLEOTIDE SEQUENCE [LARGE SCALE GENOMIC DNA]</scope>
    <source>
        <strain evidence="5">cv. Shuchazao</strain>
        <tissue evidence="4">Leaf</tissue>
    </source>
</reference>
<dbReference type="AlphaFoldDB" id="A0A4S4E1V8"/>
<feature type="compositionally biased region" description="Polar residues" evidence="2">
    <location>
        <begin position="24"/>
        <end position="38"/>
    </location>
</feature>